<evidence type="ECO:0000256" key="2">
    <source>
        <dbReference type="ARBA" id="ARBA00023186"/>
    </source>
</evidence>
<feature type="coiled-coil region" evidence="3">
    <location>
        <begin position="78"/>
        <end position="112"/>
    </location>
</feature>
<dbReference type="GO" id="GO:0044183">
    <property type="term" value="F:protein folding chaperone"/>
    <property type="evidence" value="ECO:0007669"/>
    <property type="project" value="TreeGrafter"/>
</dbReference>
<keyword evidence="2" id="KW-0143">Chaperone</keyword>
<sequence length="125" mass="14162">MSALPDDTLHKVLQQIQTATITAQRELSVVRSQIVATERSKKISQLTSGEIAALPQEGVRIYRGVGKMFVMEPRAVMERSLAVQEKQIEEELAALTRKAKRLEGDYNRTQSQLRDIFHAQQQQQS</sequence>
<reference evidence="4 5" key="1">
    <citation type="journal article" date="2016" name="Mol. Biol. Evol.">
        <title>Comparative Genomics of Early-Diverging Mushroom-Forming Fungi Provides Insights into the Origins of Lignocellulose Decay Capabilities.</title>
        <authorList>
            <person name="Nagy L.G."/>
            <person name="Riley R."/>
            <person name="Tritt A."/>
            <person name="Adam C."/>
            <person name="Daum C."/>
            <person name="Floudas D."/>
            <person name="Sun H."/>
            <person name="Yadav J.S."/>
            <person name="Pangilinan J."/>
            <person name="Larsson K.H."/>
            <person name="Matsuura K."/>
            <person name="Barry K."/>
            <person name="Labutti K."/>
            <person name="Kuo R."/>
            <person name="Ohm R.A."/>
            <person name="Bhattacharya S.S."/>
            <person name="Shirouzu T."/>
            <person name="Yoshinaga Y."/>
            <person name="Martin F.M."/>
            <person name="Grigoriev I.V."/>
            <person name="Hibbett D.S."/>
        </authorList>
    </citation>
    <scope>NUCLEOTIDE SEQUENCE [LARGE SCALE GENOMIC DNA]</scope>
    <source>
        <strain evidence="4 5">HHB12733</strain>
    </source>
</reference>
<dbReference type="GO" id="GO:0051082">
    <property type="term" value="F:unfolded protein binding"/>
    <property type="evidence" value="ECO:0007669"/>
    <property type="project" value="InterPro"/>
</dbReference>
<dbReference type="PANTHER" id="PTHR20903">
    <property type="entry name" value="PREFOLDIN SUBUNIT 1-RELATED"/>
    <property type="match status" value="1"/>
</dbReference>
<dbReference type="Gene3D" id="1.10.287.370">
    <property type="match status" value="1"/>
</dbReference>
<accession>A0A165F2K7</accession>
<evidence type="ECO:0000313" key="4">
    <source>
        <dbReference type="EMBL" id="KZT56055.1"/>
    </source>
</evidence>
<dbReference type="STRING" id="1353952.A0A165F2K7"/>
<dbReference type="InterPro" id="IPR009053">
    <property type="entry name" value="Prefoldin"/>
</dbReference>
<dbReference type="SUPFAM" id="SSF46579">
    <property type="entry name" value="Prefoldin"/>
    <property type="match status" value="1"/>
</dbReference>
<dbReference type="Proteomes" id="UP000076842">
    <property type="component" value="Unassembled WGS sequence"/>
</dbReference>
<gene>
    <name evidence="4" type="ORF">CALCODRAFT_497853</name>
</gene>
<evidence type="ECO:0000256" key="3">
    <source>
        <dbReference type="SAM" id="Coils"/>
    </source>
</evidence>
<dbReference type="GO" id="GO:0016272">
    <property type="term" value="C:prefoldin complex"/>
    <property type="evidence" value="ECO:0007669"/>
    <property type="project" value="InterPro"/>
</dbReference>
<dbReference type="Pfam" id="PF01920">
    <property type="entry name" value="Prefoldin_2"/>
    <property type="match status" value="1"/>
</dbReference>
<name>A0A165F2K7_9BASI</name>
<organism evidence="4 5">
    <name type="scientific">Calocera cornea HHB12733</name>
    <dbReference type="NCBI Taxonomy" id="1353952"/>
    <lineage>
        <taxon>Eukaryota</taxon>
        <taxon>Fungi</taxon>
        <taxon>Dikarya</taxon>
        <taxon>Basidiomycota</taxon>
        <taxon>Agaricomycotina</taxon>
        <taxon>Dacrymycetes</taxon>
        <taxon>Dacrymycetales</taxon>
        <taxon>Dacrymycetaceae</taxon>
        <taxon>Calocera</taxon>
    </lineage>
</organism>
<keyword evidence="3" id="KW-0175">Coiled coil</keyword>
<dbReference type="PANTHER" id="PTHR20903:SF0">
    <property type="entry name" value="PREFOLDIN SUBUNIT 1"/>
    <property type="match status" value="1"/>
</dbReference>
<dbReference type="InterPro" id="IPR002777">
    <property type="entry name" value="PFD_beta-like"/>
</dbReference>
<protein>
    <recommendedName>
        <fullName evidence="6">Prefoldin</fullName>
    </recommendedName>
</protein>
<evidence type="ECO:0008006" key="6">
    <source>
        <dbReference type="Google" id="ProtNLM"/>
    </source>
</evidence>
<dbReference type="OrthoDB" id="2015447at2759"/>
<evidence type="ECO:0000256" key="1">
    <source>
        <dbReference type="ARBA" id="ARBA00008045"/>
    </source>
</evidence>
<dbReference type="GO" id="GO:0005737">
    <property type="term" value="C:cytoplasm"/>
    <property type="evidence" value="ECO:0007669"/>
    <property type="project" value="TreeGrafter"/>
</dbReference>
<dbReference type="FunCoup" id="A0A165F2K7">
    <property type="interactions" value="416"/>
</dbReference>
<keyword evidence="5" id="KW-1185">Reference proteome</keyword>
<evidence type="ECO:0000313" key="5">
    <source>
        <dbReference type="Proteomes" id="UP000076842"/>
    </source>
</evidence>
<dbReference type="EMBL" id="KV423984">
    <property type="protein sequence ID" value="KZT56055.1"/>
    <property type="molecule type" value="Genomic_DNA"/>
</dbReference>
<proteinExistence type="inferred from homology"/>
<dbReference type="InParanoid" id="A0A165F2K7"/>
<dbReference type="AlphaFoldDB" id="A0A165F2K7"/>
<comment type="similarity">
    <text evidence="1">Belongs to the prefoldin subunit beta family.</text>
</comment>